<sequence length="57" mass="6065">MWFGWGGGDYSGTIAADGTGGGRLCRDADAGCGVPARIRPVSRQAGRRRSHARFWLA</sequence>
<dbReference type="EnsemblBacteria" id="ACO76687">
    <property type="protein sequence ID" value="ACO76687"/>
    <property type="gene ID" value="Avin_04310"/>
</dbReference>
<dbReference type="HOGENOM" id="CLU_2986636_0_0_6"/>
<organism evidence="1 2">
    <name type="scientific">Azotobacter vinelandii (strain DJ / ATCC BAA-1303)</name>
    <dbReference type="NCBI Taxonomy" id="322710"/>
    <lineage>
        <taxon>Bacteria</taxon>
        <taxon>Pseudomonadati</taxon>
        <taxon>Pseudomonadota</taxon>
        <taxon>Gammaproteobacteria</taxon>
        <taxon>Pseudomonadales</taxon>
        <taxon>Pseudomonadaceae</taxon>
        <taxon>Azotobacter</taxon>
    </lineage>
</organism>
<protein>
    <submittedName>
        <fullName evidence="1">Uncharacterized protein</fullName>
    </submittedName>
</protein>
<dbReference type="AlphaFoldDB" id="C1DJA2"/>
<accession>C1DJA2</accession>
<reference evidence="1 2" key="1">
    <citation type="journal article" date="2009" name="J. Bacteriol.">
        <title>Genome sequence of Azotobacter vinelandii, an obligate aerobe specialized to support diverse anaerobic metabolic processes.</title>
        <authorList>
            <person name="Setubal J.C."/>
            <person name="dos Santos P."/>
            <person name="Goldman B.S."/>
            <person name="Ertesvag H."/>
            <person name="Espin G."/>
            <person name="Rubio L.M."/>
            <person name="Valla S."/>
            <person name="Almeida N.F."/>
            <person name="Balasubramanian D."/>
            <person name="Cromes L."/>
            <person name="Curatti L."/>
            <person name="Du Z."/>
            <person name="Godsy E."/>
            <person name="Goodner B."/>
            <person name="Hellner-Burris K."/>
            <person name="Hernandez J.A."/>
            <person name="Houmiel K."/>
            <person name="Imperial J."/>
            <person name="Kennedy C."/>
            <person name="Larson T.J."/>
            <person name="Latreille P."/>
            <person name="Ligon L.S."/>
            <person name="Lu J."/>
            <person name="Maerk M."/>
            <person name="Miller N.M."/>
            <person name="Norton S."/>
            <person name="O'Carroll I.P."/>
            <person name="Paulsen I."/>
            <person name="Raulfs E.C."/>
            <person name="Roemer R."/>
            <person name="Rosser J."/>
            <person name="Segura D."/>
            <person name="Slater S."/>
            <person name="Stricklin S.L."/>
            <person name="Studholme D.J."/>
            <person name="Sun J."/>
            <person name="Viana C.J."/>
            <person name="Wallin E."/>
            <person name="Wang B."/>
            <person name="Wheeler C."/>
            <person name="Zhu H."/>
            <person name="Dean D.R."/>
            <person name="Dixon R."/>
            <person name="Wood D."/>
        </authorList>
    </citation>
    <scope>NUCLEOTIDE SEQUENCE [LARGE SCALE GENOMIC DNA]</scope>
    <source>
        <strain evidence="2">DJ / ATCC BAA-1303</strain>
    </source>
</reference>
<dbReference type="EMBL" id="CP001157">
    <property type="protein sequence ID" value="ACO76687.1"/>
    <property type="molecule type" value="Genomic_DNA"/>
</dbReference>
<proteinExistence type="predicted"/>
<evidence type="ECO:0000313" key="1">
    <source>
        <dbReference type="EMBL" id="ACO76687.1"/>
    </source>
</evidence>
<dbReference type="STRING" id="322710.Avin_04310"/>
<keyword evidence="2" id="KW-1185">Reference proteome</keyword>
<evidence type="ECO:0000313" key="2">
    <source>
        <dbReference type="Proteomes" id="UP000002424"/>
    </source>
</evidence>
<dbReference type="Proteomes" id="UP000002424">
    <property type="component" value="Chromosome"/>
</dbReference>
<gene>
    <name evidence="1" type="ordered locus">Avin_04310</name>
</gene>
<name>C1DJA2_AZOVD</name>
<dbReference type="KEGG" id="avn:Avin_04310"/>